<dbReference type="OrthoDB" id="8887048at2"/>
<accession>A0A255H6K1</accession>
<keyword evidence="2" id="KW-0808">Transferase</keyword>
<feature type="active site" description="Nucleophile" evidence="6">
    <location>
        <position position="707"/>
    </location>
</feature>
<dbReference type="InterPro" id="IPR050979">
    <property type="entry name" value="LD-transpeptidase"/>
</dbReference>
<dbReference type="GO" id="GO:0071555">
    <property type="term" value="P:cell wall organization"/>
    <property type="evidence" value="ECO:0007669"/>
    <property type="project" value="UniProtKB-UniRule"/>
</dbReference>
<dbReference type="GO" id="GO:0071972">
    <property type="term" value="F:peptidoglycan L,D-transpeptidase activity"/>
    <property type="evidence" value="ECO:0007669"/>
    <property type="project" value="TreeGrafter"/>
</dbReference>
<dbReference type="Proteomes" id="UP000216311">
    <property type="component" value="Unassembled WGS sequence"/>
</dbReference>
<protein>
    <recommendedName>
        <fullName evidence="9">L,D-TPase catalytic domain-containing protein</fullName>
    </recommendedName>
</protein>
<sequence length="734" mass="76140">MKPVVSTAVGVAVAAFALTLPNLAVAAPTPGTTPSASASASPSARPTAAPTPRATASPASPTGAPSPTATASPVTVTPQIVALWTAQGGAAGWLGAPVGAETAVPGGVKQAYASGDIYYSSATGAHYVRGMIKKKYDELGGAGSALGLPTTNEMNSGAVADAKVNGFAGGTILWSPGTGAAAVKGAIYQKFAQLGYESVMGLPLGDEFNGQNNTIIGRFTNGVIVYAKDTGRVQAVRGRILDEYGVHAWEGGILGRPVSDEYPGASGAQVQNFEGGLIVWKPETGAHAVYGAIIGAFAATGYEGGALGAPTSGEYVGAGGAKVQNYQHGIVVFTPESGAQPVYGAILGAFAANGFETGPIGVPTSAEYAGANGARVQNFQHGQIVFTPGTGAHAVFGAIMNTYAAMGFEGGPLGAPVGPEYPGVPGTRIQNFQHGMIFWSPGTGAHAVYGAIRGEYGALRFEGGPLGLPISPEYNGAGGARVQNFQRGQIVFTPGGGARGVYGAIWMTFADMGYEGGPLGAPVSGEYAGARQARVQNFRNGLVVYTPRTGAYAVRGAILQEYGRQGYEGGRMGAPIGDELPIPGGWSQDFEFARIEFVNNTFRIVWPGPKVDARCMTGRVMCISKADRKLRWMINGQVVREMDARFGAAATPTREGEFSVFSMVRDEISYLYGNTPMPFAMYFSGGQAVHYSYDFAARGYAGASHGCVNIRDWNGIQWLFDTQVRRGDKVVVYW</sequence>
<keyword evidence="11" id="KW-1185">Reference proteome</keyword>
<evidence type="ECO:0000256" key="5">
    <source>
        <dbReference type="ARBA" id="ARBA00023316"/>
    </source>
</evidence>
<name>A0A255H6K1_9ACTN</name>
<dbReference type="GO" id="GO:0008360">
    <property type="term" value="P:regulation of cell shape"/>
    <property type="evidence" value="ECO:0007669"/>
    <property type="project" value="UniProtKB-UniRule"/>
</dbReference>
<dbReference type="PANTHER" id="PTHR30582">
    <property type="entry name" value="L,D-TRANSPEPTIDASE"/>
    <property type="match status" value="1"/>
</dbReference>
<keyword evidence="3 6" id="KW-0133">Cell shape</keyword>
<evidence type="ECO:0000256" key="7">
    <source>
        <dbReference type="SAM" id="MobiDB-lite"/>
    </source>
</evidence>
<dbReference type="Pfam" id="PF08310">
    <property type="entry name" value="LGFP"/>
    <property type="match status" value="9"/>
</dbReference>
<evidence type="ECO:0000256" key="4">
    <source>
        <dbReference type="ARBA" id="ARBA00022984"/>
    </source>
</evidence>
<organism evidence="10 11">
    <name type="scientific">Enemella dayhoffiae</name>
    <dbReference type="NCBI Taxonomy" id="2016507"/>
    <lineage>
        <taxon>Bacteria</taxon>
        <taxon>Bacillati</taxon>
        <taxon>Actinomycetota</taxon>
        <taxon>Actinomycetes</taxon>
        <taxon>Propionibacteriales</taxon>
        <taxon>Propionibacteriaceae</taxon>
        <taxon>Enemella</taxon>
    </lineage>
</organism>
<evidence type="ECO:0000256" key="6">
    <source>
        <dbReference type="PROSITE-ProRule" id="PRU01373"/>
    </source>
</evidence>
<dbReference type="Gene3D" id="2.40.440.10">
    <property type="entry name" value="L,D-transpeptidase catalytic domain-like"/>
    <property type="match status" value="1"/>
</dbReference>
<dbReference type="UniPathway" id="UPA00219"/>
<evidence type="ECO:0000313" key="11">
    <source>
        <dbReference type="Proteomes" id="UP000216311"/>
    </source>
</evidence>
<evidence type="ECO:0000256" key="8">
    <source>
        <dbReference type="SAM" id="SignalP"/>
    </source>
</evidence>
<feature type="signal peptide" evidence="8">
    <location>
        <begin position="1"/>
        <end position="26"/>
    </location>
</feature>
<dbReference type="InterPro" id="IPR005490">
    <property type="entry name" value="LD_TPept_cat_dom"/>
</dbReference>
<dbReference type="CDD" id="cd16913">
    <property type="entry name" value="YkuD_like"/>
    <property type="match status" value="1"/>
</dbReference>
<dbReference type="RefSeq" id="WP_094363478.1">
    <property type="nucleotide sequence ID" value="NZ_NMVQ01000009.1"/>
</dbReference>
<evidence type="ECO:0000256" key="1">
    <source>
        <dbReference type="ARBA" id="ARBA00004752"/>
    </source>
</evidence>
<feature type="region of interest" description="Disordered" evidence="7">
    <location>
        <begin position="29"/>
        <end position="72"/>
    </location>
</feature>
<feature type="active site" description="Proton donor/acceptor" evidence="6">
    <location>
        <position position="690"/>
    </location>
</feature>
<dbReference type="PROSITE" id="PS52029">
    <property type="entry name" value="LD_TPASE"/>
    <property type="match status" value="1"/>
</dbReference>
<feature type="chain" id="PRO_5012603661" description="L,D-TPase catalytic domain-containing protein" evidence="8">
    <location>
        <begin position="27"/>
        <end position="734"/>
    </location>
</feature>
<dbReference type="AlphaFoldDB" id="A0A255H6K1"/>
<dbReference type="PANTHER" id="PTHR30582:SF33">
    <property type="entry name" value="EXPORTED PROTEIN"/>
    <property type="match status" value="1"/>
</dbReference>
<dbReference type="GO" id="GO:0018104">
    <property type="term" value="P:peptidoglycan-protein cross-linking"/>
    <property type="evidence" value="ECO:0007669"/>
    <property type="project" value="TreeGrafter"/>
</dbReference>
<evidence type="ECO:0000313" key="10">
    <source>
        <dbReference type="EMBL" id="OYO22833.1"/>
    </source>
</evidence>
<dbReference type="EMBL" id="NMVQ01000009">
    <property type="protein sequence ID" value="OYO22833.1"/>
    <property type="molecule type" value="Genomic_DNA"/>
</dbReference>
<keyword evidence="5 6" id="KW-0961">Cell wall biogenesis/degradation</keyword>
<comment type="caution">
    <text evidence="10">The sequence shown here is derived from an EMBL/GenBank/DDBJ whole genome shotgun (WGS) entry which is preliminary data.</text>
</comment>
<dbReference type="SUPFAM" id="SSF141523">
    <property type="entry name" value="L,D-transpeptidase catalytic domain-like"/>
    <property type="match status" value="1"/>
</dbReference>
<dbReference type="GO" id="GO:0016740">
    <property type="term" value="F:transferase activity"/>
    <property type="evidence" value="ECO:0007669"/>
    <property type="project" value="UniProtKB-KW"/>
</dbReference>
<keyword evidence="4 6" id="KW-0573">Peptidoglycan synthesis</keyword>
<reference evidence="10 11" key="1">
    <citation type="submission" date="2017-07" db="EMBL/GenBank/DDBJ databases">
        <title>Draft whole genome sequences of clinical Proprionibacteriaceae strains.</title>
        <authorList>
            <person name="Bernier A.-M."/>
            <person name="Bernard K."/>
            <person name="Domingo M.-C."/>
        </authorList>
    </citation>
    <scope>NUCLEOTIDE SEQUENCE [LARGE SCALE GENOMIC DNA]</scope>
    <source>
        <strain evidence="10 11">NML 130396</strain>
    </source>
</reference>
<comment type="pathway">
    <text evidence="1 6">Cell wall biogenesis; peptidoglycan biosynthesis.</text>
</comment>
<dbReference type="GO" id="GO:0005576">
    <property type="term" value="C:extracellular region"/>
    <property type="evidence" value="ECO:0007669"/>
    <property type="project" value="TreeGrafter"/>
</dbReference>
<gene>
    <name evidence="10" type="ORF">CGZ93_07275</name>
</gene>
<dbReference type="InterPro" id="IPR038063">
    <property type="entry name" value="Transpep_catalytic_dom"/>
</dbReference>
<evidence type="ECO:0000256" key="2">
    <source>
        <dbReference type="ARBA" id="ARBA00022679"/>
    </source>
</evidence>
<proteinExistence type="predicted"/>
<keyword evidence="8" id="KW-0732">Signal</keyword>
<evidence type="ECO:0000259" key="9">
    <source>
        <dbReference type="PROSITE" id="PS52029"/>
    </source>
</evidence>
<dbReference type="Pfam" id="PF03734">
    <property type="entry name" value="YkuD"/>
    <property type="match status" value="1"/>
</dbReference>
<dbReference type="InterPro" id="IPR013207">
    <property type="entry name" value="LGFP"/>
</dbReference>
<feature type="domain" description="L,D-TPase catalytic" evidence="9">
    <location>
        <begin position="619"/>
        <end position="733"/>
    </location>
</feature>
<evidence type="ECO:0000256" key="3">
    <source>
        <dbReference type="ARBA" id="ARBA00022960"/>
    </source>
</evidence>